<dbReference type="Proteomes" id="UP001164286">
    <property type="component" value="Unassembled WGS sequence"/>
</dbReference>
<reference evidence="2" key="1">
    <citation type="journal article" date="2022" name="G3 (Bethesda)">
        <title>High quality genome of the basidiomycete yeast Dioszegia hungarica PDD-24b-2 isolated from cloud water.</title>
        <authorList>
            <person name="Jarrige D."/>
            <person name="Haridas S."/>
            <person name="Bleykasten-Grosshans C."/>
            <person name="Joly M."/>
            <person name="Nadalig T."/>
            <person name="Sancelme M."/>
            <person name="Vuilleumier S."/>
            <person name="Grigoriev I.V."/>
            <person name="Amato P."/>
            <person name="Bringel F."/>
        </authorList>
    </citation>
    <scope>NUCLEOTIDE SEQUENCE</scope>
    <source>
        <strain evidence="2">PDD-24b-2</strain>
    </source>
</reference>
<gene>
    <name evidence="2" type="ORF">MKK02DRAFT_32679</name>
</gene>
<accession>A0AA38H6T6</accession>
<feature type="compositionally biased region" description="Polar residues" evidence="1">
    <location>
        <begin position="207"/>
        <end position="220"/>
    </location>
</feature>
<feature type="region of interest" description="Disordered" evidence="1">
    <location>
        <begin position="202"/>
        <end position="249"/>
    </location>
</feature>
<proteinExistence type="predicted"/>
<evidence type="ECO:0000256" key="1">
    <source>
        <dbReference type="SAM" id="MobiDB-lite"/>
    </source>
</evidence>
<keyword evidence="3" id="KW-1185">Reference proteome</keyword>
<comment type="caution">
    <text evidence="2">The sequence shown here is derived from an EMBL/GenBank/DDBJ whole genome shotgun (WGS) entry which is preliminary data.</text>
</comment>
<feature type="region of interest" description="Disordered" evidence="1">
    <location>
        <begin position="13"/>
        <end position="34"/>
    </location>
</feature>
<name>A0AA38H6T6_9TREE</name>
<sequence>MSAPTWDMAVFANPSRPSTALHDEQTPDESGDTSQAAPLKLMELGSELNGTAVEQTTKFWLTAGEVHRGDLLRTGNRFDCRGIEFPGTAQQFELALRQTGFDIDTDDWNTADSCNINLRPGQEVKSPLLVEMYLTDGDTTSVSVSRSTVQGLWRRIERSVNERAVFSSDGKEFRCRMLYAWKEPDAQAALDRLRERFPPYGAELDSQLGSQSADNNPAQTRQEEDTVGGDAGEAQAPIDETPRVVSAFT</sequence>
<dbReference type="EMBL" id="JAKWFO010000005">
    <property type="protein sequence ID" value="KAI9635200.1"/>
    <property type="molecule type" value="Genomic_DNA"/>
</dbReference>
<evidence type="ECO:0000313" key="3">
    <source>
        <dbReference type="Proteomes" id="UP001164286"/>
    </source>
</evidence>
<dbReference type="AlphaFoldDB" id="A0AA38H6T6"/>
<dbReference type="RefSeq" id="XP_052944977.1">
    <property type="nucleotide sequence ID" value="XM_053088553.1"/>
</dbReference>
<evidence type="ECO:0000313" key="2">
    <source>
        <dbReference type="EMBL" id="KAI9635200.1"/>
    </source>
</evidence>
<protein>
    <submittedName>
        <fullName evidence="2">Uncharacterized protein</fullName>
    </submittedName>
</protein>
<organism evidence="2 3">
    <name type="scientific">Dioszegia hungarica</name>
    <dbReference type="NCBI Taxonomy" id="4972"/>
    <lineage>
        <taxon>Eukaryota</taxon>
        <taxon>Fungi</taxon>
        <taxon>Dikarya</taxon>
        <taxon>Basidiomycota</taxon>
        <taxon>Agaricomycotina</taxon>
        <taxon>Tremellomycetes</taxon>
        <taxon>Tremellales</taxon>
        <taxon>Bulleribasidiaceae</taxon>
        <taxon>Dioszegia</taxon>
    </lineage>
</organism>
<dbReference type="GeneID" id="77727758"/>